<dbReference type="Pfam" id="PF05764">
    <property type="entry name" value="YL1"/>
    <property type="match status" value="1"/>
</dbReference>
<comment type="function">
    <text evidence="1">Deposition-and-exchange histone chaperone specific for H2AZ1, specifically chaperones H2AZ1 and deposits it into nucleosomes. As component of the SRCAP complex, mediates the ATP-dependent exchange of histone H2AZ1/H2B dimers for nucleosomal H2A/H2B, leading to transcriptional regulation of selected genes by chromatin remodeling.</text>
</comment>
<dbReference type="SMART" id="SM00337">
    <property type="entry name" value="BCL"/>
    <property type="match status" value="1"/>
</dbReference>
<feature type="domain" description="Vps72/YL1 C-terminal" evidence="13">
    <location>
        <begin position="668"/>
        <end position="697"/>
    </location>
</feature>
<feature type="compositionally biased region" description="Acidic residues" evidence="11">
    <location>
        <begin position="402"/>
        <end position="426"/>
    </location>
</feature>
<proteinExistence type="inferred from homology"/>
<dbReference type="Pfam" id="PF00452">
    <property type="entry name" value="Bcl-2"/>
    <property type="match status" value="1"/>
</dbReference>
<evidence type="ECO:0000256" key="1">
    <source>
        <dbReference type="ARBA" id="ARBA00002050"/>
    </source>
</evidence>
<keyword evidence="8" id="KW-0131">Cell cycle</keyword>
<dbReference type="PRINTS" id="PR01862">
    <property type="entry name" value="BCL2FAMILY"/>
</dbReference>
<protein>
    <recommendedName>
        <fullName evidence="5">Vacuolar protein sorting-associated protein 72 homolog</fullName>
    </recommendedName>
    <alternativeName>
        <fullName evidence="10">Transcription factor-like 1</fullName>
    </alternativeName>
</protein>
<dbReference type="SMART" id="SM00993">
    <property type="entry name" value="YL1_C"/>
    <property type="match status" value="1"/>
</dbReference>
<dbReference type="AlphaFoldDB" id="A0A498NII9"/>
<keyword evidence="9" id="KW-0650">Protein phosphatase inhibitor</keyword>
<dbReference type="Pfam" id="PF04667">
    <property type="entry name" value="Endosulfine"/>
    <property type="match status" value="1"/>
</dbReference>
<evidence type="ECO:0000256" key="3">
    <source>
        <dbReference type="ARBA" id="ARBA00009458"/>
    </source>
</evidence>
<dbReference type="GO" id="GO:0006915">
    <property type="term" value="P:apoptotic process"/>
    <property type="evidence" value="ECO:0007669"/>
    <property type="project" value="UniProtKB-KW"/>
</dbReference>
<evidence type="ECO:0000313" key="15">
    <source>
        <dbReference type="Proteomes" id="UP000290572"/>
    </source>
</evidence>
<feature type="region of interest" description="Disordered" evidence="11">
    <location>
        <begin position="592"/>
        <end position="612"/>
    </location>
</feature>
<feature type="region of interest" description="Disordered" evidence="11">
    <location>
        <begin position="80"/>
        <end position="110"/>
    </location>
</feature>
<evidence type="ECO:0000313" key="14">
    <source>
        <dbReference type="EMBL" id="RXN31722.1"/>
    </source>
</evidence>
<dbReference type="CDD" id="cd06845">
    <property type="entry name" value="Bcl-2_like"/>
    <property type="match status" value="1"/>
</dbReference>
<dbReference type="GO" id="GO:0051301">
    <property type="term" value="P:cell division"/>
    <property type="evidence" value="ECO:0007669"/>
    <property type="project" value="UniProtKB-KW"/>
</dbReference>
<dbReference type="InterPro" id="IPR036834">
    <property type="entry name" value="Bcl-2-like_sf"/>
</dbReference>
<comment type="caution">
    <text evidence="14">The sequence shown here is derived from an EMBL/GenBank/DDBJ whole genome shotgun (WGS) entry which is preliminary data.</text>
</comment>
<dbReference type="InterPro" id="IPR026298">
    <property type="entry name" value="Bcl-2_fam"/>
</dbReference>
<evidence type="ECO:0000256" key="7">
    <source>
        <dbReference type="ARBA" id="ARBA00022703"/>
    </source>
</evidence>
<dbReference type="InterPro" id="IPR002475">
    <property type="entry name" value="Bcl2-like"/>
</dbReference>
<gene>
    <name evidence="14" type="ORF">ROHU_016839</name>
</gene>
<comment type="similarity">
    <text evidence="3">Belongs to the Bcl-2 family.</text>
</comment>
<dbReference type="InterPro" id="IPR046757">
    <property type="entry name" value="YL1_N"/>
</dbReference>
<dbReference type="PANTHER" id="PTHR13275:SF4">
    <property type="entry name" value="VACUOLAR PROTEIN SORTING-ASSOCIATED PROTEIN 72 HOMOLOG"/>
    <property type="match status" value="1"/>
</dbReference>
<evidence type="ECO:0000256" key="2">
    <source>
        <dbReference type="ARBA" id="ARBA00006832"/>
    </source>
</evidence>
<evidence type="ECO:0000256" key="11">
    <source>
        <dbReference type="SAM" id="MobiDB-lite"/>
    </source>
</evidence>
<feature type="compositionally biased region" description="Polar residues" evidence="11">
    <location>
        <begin position="1"/>
        <end position="13"/>
    </location>
</feature>
<organism evidence="14 15">
    <name type="scientific">Labeo rohita</name>
    <name type="common">Indian major carp</name>
    <name type="synonym">Cyprinus rohita</name>
    <dbReference type="NCBI Taxonomy" id="84645"/>
    <lineage>
        <taxon>Eukaryota</taxon>
        <taxon>Metazoa</taxon>
        <taxon>Chordata</taxon>
        <taxon>Craniata</taxon>
        <taxon>Vertebrata</taxon>
        <taxon>Euteleostomi</taxon>
        <taxon>Actinopterygii</taxon>
        <taxon>Neopterygii</taxon>
        <taxon>Teleostei</taxon>
        <taxon>Ostariophysi</taxon>
        <taxon>Cypriniformes</taxon>
        <taxon>Cyprinidae</taxon>
        <taxon>Labeoninae</taxon>
        <taxon>Labeonini</taxon>
        <taxon>Labeo</taxon>
    </lineage>
</organism>
<evidence type="ECO:0000256" key="9">
    <source>
        <dbReference type="ARBA" id="ARBA00023272"/>
    </source>
</evidence>
<evidence type="ECO:0000259" key="12">
    <source>
        <dbReference type="SMART" id="SM00337"/>
    </source>
</evidence>
<dbReference type="Proteomes" id="UP000290572">
    <property type="component" value="Unassembled WGS sequence"/>
</dbReference>
<dbReference type="InterPro" id="IPR013272">
    <property type="entry name" value="Vps72/YL1_C"/>
</dbReference>
<evidence type="ECO:0000256" key="10">
    <source>
        <dbReference type="ARBA" id="ARBA00032814"/>
    </source>
</evidence>
<dbReference type="Pfam" id="PF08265">
    <property type="entry name" value="YL1_C"/>
    <property type="match status" value="1"/>
</dbReference>
<dbReference type="InterPro" id="IPR006760">
    <property type="entry name" value="Endosulphine"/>
</dbReference>
<dbReference type="PANTHER" id="PTHR13275">
    <property type="entry name" value="YL-1 PROTEIN TRANSCRIPTION FACTOR-LIKE 1"/>
    <property type="match status" value="1"/>
</dbReference>
<evidence type="ECO:0000256" key="5">
    <source>
        <dbReference type="ARBA" id="ARBA00020000"/>
    </source>
</evidence>
<keyword evidence="7" id="KW-0053">Apoptosis</keyword>
<sequence>MSSDNQDTETQSEQMDETQESQDTNSNPVRTEEAKLKAKYPNLGQKPGGSDFLMKRLQKGQKYFDSGDYNMAKAKMKNKQLPAAAGPDKNIVTGDHIPTPQDLPQRKSSLVTTSDDNGLWQSCIGITALNTSSGGFARKPLVMPELKPQNPFTGNGLQGSVPSSPETDCEEINDYTSSHAALEMDTREIIDAFLKNFTGLPHSKSGKKPVLSTMKRVVESLAVKHELAYKGMIARLNLELQGEDVSFIKTVATELFSDGITNWGRIASLLTFGAMVCKHQNDRGLSKCVSLVGEEISSYLLTAQGDWLLKNKAWDGFVEFFHVPDTEAAIGFVSGYRPSVGSNEDYDLGVRMSLAFSRAPRKTAGNRMSKLLDAEEEDEFYKTTYGGFHDESGDEEYKGDLSETEDEVDSDFDIDEGDEPDSEQEEDGPRRKSRVVTKAYKEPVKVVRQKPKQRKLAELPRRTDKTKIDKYNPPELQEDISKNRKSVRQSTTEHTRLTYLRLQERQVAPRRRKGTRHERPLTQAELLAEAKVTAEINLRSLENYERLEADKKRQVHMKRQCVGSVIRYHSVLMPLVSDVTLKEENVDVEGLDQDAQQNPGPHPPQALSQSDSSLIAPPSVVSTNTAAVNPSLPSGPAKCSRTYITFSDDESFQRFFPQSPPPRIPVQEICPVTHKPALYRDPITDIPYANVQAFRIIREAYKKYVAAHGLPCTGTATPADSTAKNLRQKIIIKQGM</sequence>
<dbReference type="Gene3D" id="1.10.437.10">
    <property type="entry name" value="Blc2-like"/>
    <property type="match status" value="1"/>
</dbReference>
<keyword evidence="8" id="KW-0498">Mitosis</keyword>
<name>A0A498NII9_LABRO</name>
<dbReference type="SUPFAM" id="SSF56854">
    <property type="entry name" value="Bcl-2 inhibitors of programmed cell death"/>
    <property type="match status" value="1"/>
</dbReference>
<feature type="compositionally biased region" description="Basic and acidic residues" evidence="11">
    <location>
        <begin position="388"/>
        <end position="401"/>
    </location>
</feature>
<dbReference type="STRING" id="84645.A0A498NII9"/>
<accession>A0A498NII9</accession>
<dbReference type="FunFam" id="1.10.437.10:FF:000017">
    <property type="entry name" value="MCL1, BCL2 family apoptosis regulator"/>
    <property type="match status" value="1"/>
</dbReference>
<dbReference type="GO" id="GO:0042981">
    <property type="term" value="P:regulation of apoptotic process"/>
    <property type="evidence" value="ECO:0007669"/>
    <property type="project" value="InterPro"/>
</dbReference>
<reference evidence="14 15" key="1">
    <citation type="submission" date="2018-03" db="EMBL/GenBank/DDBJ databases">
        <title>Draft genome sequence of Rohu Carp (Labeo rohita).</title>
        <authorList>
            <person name="Das P."/>
            <person name="Kushwaha B."/>
            <person name="Joshi C.G."/>
            <person name="Kumar D."/>
            <person name="Nagpure N.S."/>
            <person name="Sahoo L."/>
            <person name="Das S.P."/>
            <person name="Bit A."/>
            <person name="Patnaik S."/>
            <person name="Meher P.K."/>
            <person name="Jayasankar P."/>
            <person name="Koringa P.G."/>
            <person name="Patel N.V."/>
            <person name="Hinsu A.T."/>
            <person name="Kumar R."/>
            <person name="Pandey M."/>
            <person name="Agarwal S."/>
            <person name="Srivastava S."/>
            <person name="Singh M."/>
            <person name="Iquebal M.A."/>
            <person name="Jaiswal S."/>
            <person name="Angadi U.B."/>
            <person name="Kumar N."/>
            <person name="Raza M."/>
            <person name="Shah T.M."/>
            <person name="Rai A."/>
            <person name="Jena J.K."/>
        </authorList>
    </citation>
    <scope>NUCLEOTIDE SEQUENCE [LARGE SCALE GENOMIC DNA]</scope>
    <source>
        <strain evidence="14">DASCIFA01</strain>
        <tissue evidence="14">Testis</tissue>
    </source>
</reference>
<evidence type="ECO:0000256" key="4">
    <source>
        <dbReference type="ARBA" id="ARBA00010520"/>
    </source>
</evidence>
<comment type="similarity">
    <text evidence="4">Belongs to the endosulfine family.</text>
</comment>
<keyword evidence="15" id="KW-1185">Reference proteome</keyword>
<dbReference type="GO" id="GO:0005634">
    <property type="term" value="C:nucleus"/>
    <property type="evidence" value="ECO:0007669"/>
    <property type="project" value="TreeGrafter"/>
</dbReference>
<dbReference type="InterPro" id="IPR046371">
    <property type="entry name" value="Bcl-2_BH1-3"/>
</dbReference>
<evidence type="ECO:0000256" key="6">
    <source>
        <dbReference type="ARBA" id="ARBA00022618"/>
    </source>
</evidence>
<evidence type="ECO:0000259" key="13">
    <source>
        <dbReference type="SMART" id="SM00993"/>
    </source>
</evidence>
<dbReference type="EMBL" id="QBIY01011444">
    <property type="protein sequence ID" value="RXN31722.1"/>
    <property type="molecule type" value="Genomic_DNA"/>
</dbReference>
<dbReference type="GO" id="GO:0004864">
    <property type="term" value="F:protein phosphatase inhibitor activity"/>
    <property type="evidence" value="ECO:0007669"/>
    <property type="project" value="UniProtKB-KW"/>
</dbReference>
<dbReference type="PROSITE" id="PS50062">
    <property type="entry name" value="BCL2_FAMILY"/>
    <property type="match status" value="1"/>
</dbReference>
<feature type="region of interest" description="Disordered" evidence="11">
    <location>
        <begin position="384"/>
        <end position="437"/>
    </location>
</feature>
<keyword evidence="6" id="KW-0132">Cell division</keyword>
<feature type="region of interest" description="Disordered" evidence="11">
    <location>
        <begin position="1"/>
        <end position="52"/>
    </location>
</feature>
<feature type="domain" description="Bcl-2 Bcl-2 homology region 1-3" evidence="12">
    <location>
        <begin position="214"/>
        <end position="314"/>
    </location>
</feature>
<evidence type="ECO:0000256" key="8">
    <source>
        <dbReference type="ARBA" id="ARBA00022776"/>
    </source>
</evidence>
<comment type="similarity">
    <text evidence="2">Belongs to the VPS72/YL1 family.</text>
</comment>